<feature type="domain" description="FAD dependent oxidoreductase" evidence="3">
    <location>
        <begin position="9"/>
        <end position="378"/>
    </location>
</feature>
<dbReference type="RefSeq" id="WP_113822334.1">
    <property type="nucleotide sequence ID" value="NZ_QOCE01000012.1"/>
</dbReference>
<dbReference type="Gene3D" id="3.30.70.1400">
    <property type="entry name" value="Aminomethyltransferase beta-barrel domains"/>
    <property type="match status" value="1"/>
</dbReference>
<sequence length="815" mass="90325">MSDFPTKARVVVIGGGVVGCSALYHLAKKGWTDCVLLEKNELTAGSTWHAAGNVPTFSTSWAIMNMQRYSTELYSGLAEEVDYPMNYHQSGSIRLAHTKERMQEFERALSMGRYQGIEMEMWTPEEAKERYPFLETHDLAGVLWDPSDGDIDPAQVTQALAKGARDMGQKIIRFCPASGVTQHDDGTWTVHTEKGDIDCDYVVNAAGYYAQRIGEWFKPYGGRTVPMMVMEHQYLLTEQIPEIEAWSKEHGGKLPLIRDVDVSYYLRQEKNGYNLGPYEPNCKAHWVESNDQMPEDFSFQLWQEDLDRIEDIVVDAMARVPLMETSGVSSVINGPIPYAPDGLPLIGPMPGVKNAFEACVFTFGIAQGGGAGKVLAEWIVDGQTEWDMWAVDPRRYTDYTDQDYCNQKGMEVYGNEYAMHFPQHEWPAARDKKLSPVHAKVKELGGVMGAYNGWERANWFAQDGDDTSLESTHTWGRTGPWEQRVKEECEAVRDGVGVLDLPGFSRFFVSGEGTAEALRGLVTGGLPKVGRINLVYVADSRGRILTEMSCMRLGDDEFVMITAATAQWHDRDLLVNAMPAGVSVVDVTTTRDTLIVTGPKSRELLAGMSDADLTTGWLTHQAATVAGHPAHLVRVSFAGELGWEVHALNEDVPAIYSAILDAGAKPFGMYALNSLRLEKGYRAWKGDLSTDYSLLEGGLGRFVKLDKPQDFPGKAAIQNEKQQGVKKSFVTLVVEAGDADAPYMSCIHNRDQIVGETTSGGWGHRINKSIALGMVRSDLAVPGTELEVEIYGEKCRAVVQDDQPLWDPANERLRA</sequence>
<dbReference type="InterPro" id="IPR032503">
    <property type="entry name" value="FAO_M"/>
</dbReference>
<dbReference type="AlphaFoldDB" id="A0A366X7A8"/>
<dbReference type="InterPro" id="IPR006222">
    <property type="entry name" value="GCVT_N"/>
</dbReference>
<dbReference type="PROSITE" id="PS51257">
    <property type="entry name" value="PROKAR_LIPOPROTEIN"/>
    <property type="match status" value="1"/>
</dbReference>
<dbReference type="Gene3D" id="2.40.30.110">
    <property type="entry name" value="Aminomethyltransferase beta-barrel domains"/>
    <property type="match status" value="1"/>
</dbReference>
<accession>A0A366X7A8</accession>
<dbReference type="EMBL" id="QOCE01000012">
    <property type="protein sequence ID" value="RBW59977.1"/>
    <property type="molecule type" value="Genomic_DNA"/>
</dbReference>
<dbReference type="Pfam" id="PF08669">
    <property type="entry name" value="GCV_T_C"/>
    <property type="match status" value="1"/>
</dbReference>
<proteinExistence type="inferred from homology"/>
<dbReference type="GO" id="GO:0016491">
    <property type="term" value="F:oxidoreductase activity"/>
    <property type="evidence" value="ECO:0007669"/>
    <property type="project" value="UniProtKB-KW"/>
</dbReference>
<evidence type="ECO:0000259" key="4">
    <source>
        <dbReference type="Pfam" id="PF01571"/>
    </source>
</evidence>
<dbReference type="PANTHER" id="PTHR43757">
    <property type="entry name" value="AMINOMETHYLTRANSFERASE"/>
    <property type="match status" value="1"/>
</dbReference>
<dbReference type="Gene3D" id="3.50.50.60">
    <property type="entry name" value="FAD/NAD(P)-binding domain"/>
    <property type="match status" value="1"/>
</dbReference>
<organism evidence="7 8">
    <name type="scientific">Phaeobacter gallaeciensis</name>
    <dbReference type="NCBI Taxonomy" id="60890"/>
    <lineage>
        <taxon>Bacteria</taxon>
        <taxon>Pseudomonadati</taxon>
        <taxon>Pseudomonadota</taxon>
        <taxon>Alphaproteobacteria</taxon>
        <taxon>Rhodobacterales</taxon>
        <taxon>Roseobacteraceae</taxon>
        <taxon>Phaeobacter</taxon>
    </lineage>
</organism>
<evidence type="ECO:0000313" key="7">
    <source>
        <dbReference type="EMBL" id="RBW59977.1"/>
    </source>
</evidence>
<evidence type="ECO:0000259" key="6">
    <source>
        <dbReference type="Pfam" id="PF16350"/>
    </source>
</evidence>
<dbReference type="Pfam" id="PF01571">
    <property type="entry name" value="GCV_T"/>
    <property type="match status" value="1"/>
</dbReference>
<dbReference type="InterPro" id="IPR006076">
    <property type="entry name" value="FAD-dep_OxRdtase"/>
</dbReference>
<dbReference type="OrthoDB" id="7156675at2"/>
<comment type="caution">
    <text evidence="7">The sequence shown here is derived from an EMBL/GenBank/DDBJ whole genome shotgun (WGS) entry which is preliminary data.</text>
</comment>
<feature type="domain" description="GCVT N-terminal" evidence="4">
    <location>
        <begin position="438"/>
        <end position="707"/>
    </location>
</feature>
<dbReference type="STRING" id="1423144.Gal_03372"/>
<dbReference type="InterPro" id="IPR029043">
    <property type="entry name" value="GcvT/YgfZ_C"/>
</dbReference>
<feature type="domain" description="FAD dependent oxidoreductase central" evidence="6">
    <location>
        <begin position="381"/>
        <end position="435"/>
    </location>
</feature>
<evidence type="ECO:0000256" key="1">
    <source>
        <dbReference type="ARBA" id="ARBA00008609"/>
    </source>
</evidence>
<dbReference type="Proteomes" id="UP000252706">
    <property type="component" value="Unassembled WGS sequence"/>
</dbReference>
<dbReference type="SUPFAM" id="SSF101790">
    <property type="entry name" value="Aminomethyltransferase beta-barrel domain"/>
    <property type="match status" value="1"/>
</dbReference>
<evidence type="ECO:0000259" key="5">
    <source>
        <dbReference type="Pfam" id="PF08669"/>
    </source>
</evidence>
<feature type="domain" description="Aminomethyltransferase C-terminal" evidence="5">
    <location>
        <begin position="727"/>
        <end position="805"/>
    </location>
</feature>
<reference evidence="7 8" key="1">
    <citation type="submission" date="2018-07" db="EMBL/GenBank/DDBJ databases">
        <title>Modular assembly of carbohydrate-degrading microbial communities in the ocean.</title>
        <authorList>
            <person name="Enke T.N."/>
            <person name="Datta M.S."/>
            <person name="Schwartzman J.A."/>
            <person name="Cermak N."/>
            <person name="Schmitz D.A."/>
            <person name="Barrere J."/>
            <person name="Cordero O.X."/>
        </authorList>
    </citation>
    <scope>NUCLEOTIDE SEQUENCE [LARGE SCALE GENOMIC DNA]</scope>
    <source>
        <strain evidence="7 8">C3M10</strain>
    </source>
</reference>
<dbReference type="Gene3D" id="3.30.9.10">
    <property type="entry name" value="D-Amino Acid Oxidase, subunit A, domain 2"/>
    <property type="match status" value="1"/>
</dbReference>
<dbReference type="Gene3D" id="3.30.1360.120">
    <property type="entry name" value="Probable tRNA modification gtpase trme, domain 1"/>
    <property type="match status" value="1"/>
</dbReference>
<dbReference type="InterPro" id="IPR013977">
    <property type="entry name" value="GcvT_C"/>
</dbReference>
<dbReference type="InterPro" id="IPR028896">
    <property type="entry name" value="GcvT/YgfZ/DmdA"/>
</dbReference>
<protein>
    <submittedName>
        <fullName evidence="7">Dimethylglycine dehydrogenase</fullName>
    </submittedName>
</protein>
<name>A0A366X7A8_9RHOB</name>
<dbReference type="SUPFAM" id="SSF54373">
    <property type="entry name" value="FAD-linked reductases, C-terminal domain"/>
    <property type="match status" value="1"/>
</dbReference>
<evidence type="ECO:0000259" key="3">
    <source>
        <dbReference type="Pfam" id="PF01266"/>
    </source>
</evidence>
<dbReference type="Pfam" id="PF01266">
    <property type="entry name" value="DAO"/>
    <property type="match status" value="1"/>
</dbReference>
<dbReference type="PANTHER" id="PTHR43757:SF2">
    <property type="entry name" value="AMINOMETHYLTRANSFERASE, MITOCHONDRIAL"/>
    <property type="match status" value="1"/>
</dbReference>
<dbReference type="SUPFAM" id="SSF103025">
    <property type="entry name" value="Folate-binding domain"/>
    <property type="match status" value="1"/>
</dbReference>
<dbReference type="SUPFAM" id="SSF51905">
    <property type="entry name" value="FAD/NAD(P)-binding domain"/>
    <property type="match status" value="1"/>
</dbReference>
<keyword evidence="2" id="KW-0560">Oxidoreductase</keyword>
<gene>
    <name evidence="7" type="ORF">DS909_04905</name>
</gene>
<dbReference type="InterPro" id="IPR036188">
    <property type="entry name" value="FAD/NAD-bd_sf"/>
</dbReference>
<evidence type="ECO:0000256" key="2">
    <source>
        <dbReference type="ARBA" id="ARBA00023002"/>
    </source>
</evidence>
<evidence type="ECO:0000313" key="8">
    <source>
        <dbReference type="Proteomes" id="UP000252706"/>
    </source>
</evidence>
<dbReference type="InterPro" id="IPR027266">
    <property type="entry name" value="TrmE/GcvT-like"/>
</dbReference>
<comment type="similarity">
    <text evidence="1">Belongs to the GcvT family.</text>
</comment>
<dbReference type="Pfam" id="PF16350">
    <property type="entry name" value="FAO_M"/>
    <property type="match status" value="1"/>
</dbReference>